<evidence type="ECO:0000313" key="1">
    <source>
        <dbReference type="EMBL" id="DAF91711.1"/>
    </source>
</evidence>
<accession>A0A8S5UB44</accession>
<reference evidence="1" key="1">
    <citation type="journal article" date="2021" name="Proc. Natl. Acad. Sci. U.S.A.">
        <title>A Catalog of Tens of Thousands of Viruses from Human Metagenomes Reveals Hidden Associations with Chronic Diseases.</title>
        <authorList>
            <person name="Tisza M.J."/>
            <person name="Buck C.B."/>
        </authorList>
    </citation>
    <scope>NUCLEOTIDE SEQUENCE</scope>
    <source>
        <strain evidence="1">Ct8Cp41</strain>
    </source>
</reference>
<protein>
    <submittedName>
        <fullName evidence="1">Uncharacterized protein</fullName>
    </submittedName>
</protein>
<proteinExistence type="predicted"/>
<sequence>MKERRRITQGCVTSVLDAAVAPGVLSICWLSVQEPVAGFPLCRFSFLFP</sequence>
<dbReference type="EMBL" id="BK016059">
    <property type="protein sequence ID" value="DAF91711.1"/>
    <property type="molecule type" value="Genomic_DNA"/>
</dbReference>
<organism evidence="1">
    <name type="scientific">Siphoviridae sp. ct8Cp41</name>
    <dbReference type="NCBI Taxonomy" id="2825358"/>
    <lineage>
        <taxon>Viruses</taxon>
        <taxon>Duplodnaviria</taxon>
        <taxon>Heunggongvirae</taxon>
        <taxon>Uroviricota</taxon>
        <taxon>Caudoviricetes</taxon>
    </lineage>
</organism>
<name>A0A8S5UB44_9CAUD</name>